<evidence type="ECO:0000313" key="2">
    <source>
        <dbReference type="EMBL" id="MBX34582.1"/>
    </source>
</evidence>
<protein>
    <submittedName>
        <fullName evidence="2">Disease resistance protein RGA2</fullName>
    </submittedName>
</protein>
<keyword evidence="1" id="KW-0812">Transmembrane</keyword>
<organism evidence="2">
    <name type="scientific">Rhizophora mucronata</name>
    <name type="common">Asiatic mangrove</name>
    <dbReference type="NCBI Taxonomy" id="61149"/>
    <lineage>
        <taxon>Eukaryota</taxon>
        <taxon>Viridiplantae</taxon>
        <taxon>Streptophyta</taxon>
        <taxon>Embryophyta</taxon>
        <taxon>Tracheophyta</taxon>
        <taxon>Spermatophyta</taxon>
        <taxon>Magnoliopsida</taxon>
        <taxon>eudicotyledons</taxon>
        <taxon>Gunneridae</taxon>
        <taxon>Pentapetalae</taxon>
        <taxon>rosids</taxon>
        <taxon>fabids</taxon>
        <taxon>Malpighiales</taxon>
        <taxon>Rhizophoraceae</taxon>
        <taxon>Rhizophora</taxon>
    </lineage>
</organism>
<evidence type="ECO:0000256" key="1">
    <source>
        <dbReference type="SAM" id="Phobius"/>
    </source>
</evidence>
<keyword evidence="1" id="KW-0472">Membrane</keyword>
<accession>A0A2P2MWK5</accession>
<dbReference type="AlphaFoldDB" id="A0A2P2MWK5"/>
<sequence>MENEVNNQIFTIQRLHTLYMGWWSPNNIDGEEMQNSLSTFTCLRGFSLIRYIISLSCLIQLVTLYGCTIWILLTYQLKICYFE</sequence>
<dbReference type="EMBL" id="GGEC01054098">
    <property type="protein sequence ID" value="MBX34582.1"/>
    <property type="molecule type" value="Transcribed_RNA"/>
</dbReference>
<keyword evidence="1" id="KW-1133">Transmembrane helix</keyword>
<reference evidence="2" key="1">
    <citation type="submission" date="2018-02" db="EMBL/GenBank/DDBJ databases">
        <title>Rhizophora mucronata_Transcriptome.</title>
        <authorList>
            <person name="Meera S.P."/>
            <person name="Sreeshan A."/>
            <person name="Augustine A."/>
        </authorList>
    </citation>
    <scope>NUCLEOTIDE SEQUENCE</scope>
    <source>
        <tissue evidence="2">Leaf</tissue>
    </source>
</reference>
<feature type="transmembrane region" description="Helical" evidence="1">
    <location>
        <begin position="48"/>
        <end position="73"/>
    </location>
</feature>
<name>A0A2P2MWK5_RHIMU</name>
<proteinExistence type="predicted"/>